<dbReference type="Proteomes" id="UP000824037">
    <property type="component" value="Unassembled WGS sequence"/>
</dbReference>
<reference evidence="11" key="1">
    <citation type="journal article" date="2021" name="PeerJ">
        <title>Extensive microbial diversity within the chicken gut microbiome revealed by metagenomics and culture.</title>
        <authorList>
            <person name="Gilroy R."/>
            <person name="Ravi A."/>
            <person name="Getino M."/>
            <person name="Pursley I."/>
            <person name="Horton D.L."/>
            <person name="Alikhan N.F."/>
            <person name="Baker D."/>
            <person name="Gharbi K."/>
            <person name="Hall N."/>
            <person name="Watson M."/>
            <person name="Adriaenssens E.M."/>
            <person name="Foster-Nyarko E."/>
            <person name="Jarju S."/>
            <person name="Secka A."/>
            <person name="Antonio M."/>
            <person name="Oren A."/>
            <person name="Chaudhuri R.R."/>
            <person name="La Ragione R."/>
            <person name="Hildebrand F."/>
            <person name="Pallen M.J."/>
        </authorList>
    </citation>
    <scope>NUCLEOTIDE SEQUENCE</scope>
    <source>
        <strain evidence="11">ChiGjej4B4-7305</strain>
    </source>
</reference>
<dbReference type="Gene3D" id="3.40.50.300">
    <property type="entry name" value="P-loop containing nucleotide triphosphate hydrolases"/>
    <property type="match status" value="1"/>
</dbReference>
<name>A0A9D2EC93_9MICO</name>
<dbReference type="InterPro" id="IPR003439">
    <property type="entry name" value="ABC_transporter-like_ATP-bd"/>
</dbReference>
<evidence type="ECO:0000256" key="3">
    <source>
        <dbReference type="ARBA" id="ARBA00022475"/>
    </source>
</evidence>
<comment type="caution">
    <text evidence="11">The sequence shown here is derived from an EMBL/GenBank/DDBJ whole genome shotgun (WGS) entry which is preliminary data.</text>
</comment>
<reference evidence="11" key="2">
    <citation type="submission" date="2021-04" db="EMBL/GenBank/DDBJ databases">
        <authorList>
            <person name="Gilroy R."/>
        </authorList>
    </citation>
    <scope>NUCLEOTIDE SEQUENCE</scope>
    <source>
        <strain evidence="11">ChiGjej4B4-7305</strain>
    </source>
</reference>
<evidence type="ECO:0000259" key="10">
    <source>
        <dbReference type="PROSITE" id="PS50893"/>
    </source>
</evidence>
<keyword evidence="8" id="KW-0046">Antibiotic resistance</keyword>
<gene>
    <name evidence="11" type="ORF">H9815_02640</name>
</gene>
<evidence type="ECO:0000256" key="1">
    <source>
        <dbReference type="ARBA" id="ARBA00004202"/>
    </source>
</evidence>
<dbReference type="FunFam" id="3.40.50.300:FF:000589">
    <property type="entry name" value="ABC transporter, ATP-binding subunit"/>
    <property type="match status" value="1"/>
</dbReference>
<organism evidence="11 12">
    <name type="scientific">Candidatus Ruania gallistercoris</name>
    <dbReference type="NCBI Taxonomy" id="2838746"/>
    <lineage>
        <taxon>Bacteria</taxon>
        <taxon>Bacillati</taxon>
        <taxon>Actinomycetota</taxon>
        <taxon>Actinomycetes</taxon>
        <taxon>Micrococcales</taxon>
        <taxon>Ruaniaceae</taxon>
        <taxon>Ruania</taxon>
    </lineage>
</organism>
<protein>
    <submittedName>
        <fullName evidence="11">ABC transporter ATP-binding protein</fullName>
    </submittedName>
</protein>
<dbReference type="GO" id="GO:0005886">
    <property type="term" value="C:plasma membrane"/>
    <property type="evidence" value="ECO:0007669"/>
    <property type="project" value="UniProtKB-SubCell"/>
</dbReference>
<sequence length="305" mass="31950">MTFCVELTGVHKSFGTTRALDGLSFSAEQGKITAVLGPNGAGKTTAMAICEGLESADAGTVRVLGRDPGTDGAHLRPRVGVMIQDGGLPVMARAEELLRHVARLYARPRDVAELVEDLGLGAFARTSVRRLSGGQRQRLALAIALVGRPDLVFLDEPSAGMDPQTRIAVWEMIETLRADGVSVLLTTHLMDEAARLADQVVIIDHGAVIAQGTVAELTAGATSDGGALPGGEPSPVLEHGADTPGTQPGSPTAAHLTGTFTPEARTAVENLARNYDLRLQIEPATPTGGRTLEDVFLELTGRSLR</sequence>
<keyword evidence="5 11" id="KW-0067">ATP-binding</keyword>
<evidence type="ECO:0000313" key="11">
    <source>
        <dbReference type="EMBL" id="HIZ34650.1"/>
    </source>
</evidence>
<proteinExistence type="predicted"/>
<evidence type="ECO:0000256" key="2">
    <source>
        <dbReference type="ARBA" id="ARBA00022448"/>
    </source>
</evidence>
<evidence type="ECO:0000256" key="5">
    <source>
        <dbReference type="ARBA" id="ARBA00022840"/>
    </source>
</evidence>
<dbReference type="PANTHER" id="PTHR42711">
    <property type="entry name" value="ABC TRANSPORTER ATP-BINDING PROTEIN"/>
    <property type="match status" value="1"/>
</dbReference>
<dbReference type="PROSITE" id="PS00211">
    <property type="entry name" value="ABC_TRANSPORTER_1"/>
    <property type="match status" value="1"/>
</dbReference>
<dbReference type="SUPFAM" id="SSF52540">
    <property type="entry name" value="P-loop containing nucleoside triphosphate hydrolases"/>
    <property type="match status" value="1"/>
</dbReference>
<evidence type="ECO:0000256" key="6">
    <source>
        <dbReference type="ARBA" id="ARBA00022967"/>
    </source>
</evidence>
<dbReference type="InterPro" id="IPR017871">
    <property type="entry name" value="ABC_transporter-like_CS"/>
</dbReference>
<feature type="region of interest" description="Disordered" evidence="9">
    <location>
        <begin position="221"/>
        <end position="255"/>
    </location>
</feature>
<comment type="subcellular location">
    <subcellularLocation>
        <location evidence="1">Cell membrane</location>
        <topology evidence="1">Peripheral membrane protein</topology>
    </subcellularLocation>
</comment>
<dbReference type="InterPro" id="IPR003593">
    <property type="entry name" value="AAA+_ATPase"/>
</dbReference>
<dbReference type="GO" id="GO:0046677">
    <property type="term" value="P:response to antibiotic"/>
    <property type="evidence" value="ECO:0007669"/>
    <property type="project" value="UniProtKB-KW"/>
</dbReference>
<evidence type="ECO:0000256" key="9">
    <source>
        <dbReference type="SAM" id="MobiDB-lite"/>
    </source>
</evidence>
<dbReference type="Pfam" id="PF00005">
    <property type="entry name" value="ABC_tran"/>
    <property type="match status" value="1"/>
</dbReference>
<dbReference type="InterPro" id="IPR050763">
    <property type="entry name" value="ABC_transporter_ATP-binding"/>
</dbReference>
<dbReference type="SMART" id="SM00382">
    <property type="entry name" value="AAA"/>
    <property type="match status" value="1"/>
</dbReference>
<dbReference type="PANTHER" id="PTHR42711:SF16">
    <property type="entry name" value="ABC TRANSPORTER ATP-BINDING PROTEIN"/>
    <property type="match status" value="1"/>
</dbReference>
<dbReference type="InterPro" id="IPR027417">
    <property type="entry name" value="P-loop_NTPase"/>
</dbReference>
<dbReference type="CDD" id="cd03230">
    <property type="entry name" value="ABC_DR_subfamily_A"/>
    <property type="match status" value="1"/>
</dbReference>
<dbReference type="GO" id="GO:0005524">
    <property type="term" value="F:ATP binding"/>
    <property type="evidence" value="ECO:0007669"/>
    <property type="project" value="UniProtKB-KW"/>
</dbReference>
<evidence type="ECO:0000256" key="7">
    <source>
        <dbReference type="ARBA" id="ARBA00023136"/>
    </source>
</evidence>
<keyword evidence="6" id="KW-1278">Translocase</keyword>
<dbReference type="EMBL" id="DXBY01000049">
    <property type="protein sequence ID" value="HIZ34650.1"/>
    <property type="molecule type" value="Genomic_DNA"/>
</dbReference>
<dbReference type="GO" id="GO:0016887">
    <property type="term" value="F:ATP hydrolysis activity"/>
    <property type="evidence" value="ECO:0007669"/>
    <property type="project" value="InterPro"/>
</dbReference>
<keyword evidence="2" id="KW-0813">Transport</keyword>
<keyword evidence="7" id="KW-0472">Membrane</keyword>
<dbReference type="AlphaFoldDB" id="A0A9D2EC93"/>
<keyword evidence="4" id="KW-0547">Nucleotide-binding</keyword>
<evidence type="ECO:0000256" key="8">
    <source>
        <dbReference type="ARBA" id="ARBA00023251"/>
    </source>
</evidence>
<evidence type="ECO:0000256" key="4">
    <source>
        <dbReference type="ARBA" id="ARBA00022741"/>
    </source>
</evidence>
<evidence type="ECO:0000313" key="12">
    <source>
        <dbReference type="Proteomes" id="UP000824037"/>
    </source>
</evidence>
<dbReference type="PROSITE" id="PS50893">
    <property type="entry name" value="ABC_TRANSPORTER_2"/>
    <property type="match status" value="1"/>
</dbReference>
<accession>A0A9D2EC93</accession>
<feature type="domain" description="ABC transporter" evidence="10">
    <location>
        <begin position="5"/>
        <end position="230"/>
    </location>
</feature>
<keyword evidence="3" id="KW-1003">Cell membrane</keyword>